<dbReference type="EMBL" id="BAABEO010000047">
    <property type="protein sequence ID" value="GAA3705564.1"/>
    <property type="molecule type" value="Genomic_DNA"/>
</dbReference>
<proteinExistence type="predicted"/>
<feature type="compositionally biased region" description="Basic and acidic residues" evidence="1">
    <location>
        <begin position="43"/>
        <end position="55"/>
    </location>
</feature>
<dbReference type="Proteomes" id="UP001500752">
    <property type="component" value="Unassembled WGS sequence"/>
</dbReference>
<evidence type="ECO:0000256" key="1">
    <source>
        <dbReference type="SAM" id="MobiDB-lite"/>
    </source>
</evidence>
<organism evidence="2 3">
    <name type="scientific">Arthrobacter ginkgonis</name>
    <dbReference type="NCBI Taxonomy" id="1630594"/>
    <lineage>
        <taxon>Bacteria</taxon>
        <taxon>Bacillati</taxon>
        <taxon>Actinomycetota</taxon>
        <taxon>Actinomycetes</taxon>
        <taxon>Micrococcales</taxon>
        <taxon>Micrococcaceae</taxon>
        <taxon>Arthrobacter</taxon>
    </lineage>
</organism>
<feature type="compositionally biased region" description="Polar residues" evidence="1">
    <location>
        <begin position="23"/>
        <end position="34"/>
    </location>
</feature>
<name>A0ABP7DH01_9MICC</name>
<gene>
    <name evidence="2" type="ORF">GCM10023081_46940</name>
</gene>
<sequence length="66" mass="7320">MARTDAAYAETAPGSFDQDEWGQPTNVQPGTDTLGQFCPVCREGWDASDLHHPDWEPSDDQLVMQP</sequence>
<accession>A0ABP7DH01</accession>
<evidence type="ECO:0000313" key="3">
    <source>
        <dbReference type="Proteomes" id="UP001500752"/>
    </source>
</evidence>
<dbReference type="RefSeq" id="WP_345154871.1">
    <property type="nucleotide sequence ID" value="NZ_BAABEO010000047.1"/>
</dbReference>
<evidence type="ECO:0000313" key="2">
    <source>
        <dbReference type="EMBL" id="GAA3705564.1"/>
    </source>
</evidence>
<comment type="caution">
    <text evidence="2">The sequence shown here is derived from an EMBL/GenBank/DDBJ whole genome shotgun (WGS) entry which is preliminary data.</text>
</comment>
<protein>
    <submittedName>
        <fullName evidence="2">Uncharacterized protein</fullName>
    </submittedName>
</protein>
<keyword evidence="3" id="KW-1185">Reference proteome</keyword>
<feature type="region of interest" description="Disordered" evidence="1">
    <location>
        <begin position="1"/>
        <end position="66"/>
    </location>
</feature>
<reference evidence="3" key="1">
    <citation type="journal article" date="2019" name="Int. J. Syst. Evol. Microbiol.">
        <title>The Global Catalogue of Microorganisms (GCM) 10K type strain sequencing project: providing services to taxonomists for standard genome sequencing and annotation.</title>
        <authorList>
            <consortium name="The Broad Institute Genomics Platform"/>
            <consortium name="The Broad Institute Genome Sequencing Center for Infectious Disease"/>
            <person name="Wu L."/>
            <person name="Ma J."/>
        </authorList>
    </citation>
    <scope>NUCLEOTIDE SEQUENCE [LARGE SCALE GENOMIC DNA]</scope>
    <source>
        <strain evidence="3">JCM 30742</strain>
    </source>
</reference>